<proteinExistence type="predicted"/>
<feature type="domain" description="AMP-binding enzyme C-terminal" evidence="2">
    <location>
        <begin position="455"/>
        <end position="531"/>
    </location>
</feature>
<comment type="caution">
    <text evidence="3">The sequence shown here is derived from an EMBL/GenBank/DDBJ whole genome shotgun (WGS) entry which is preliminary data.</text>
</comment>
<sequence length="539" mass="58520">MDRPSPLNTYAHADTLVNGMPLDVAKHYRELGAWDGSTLNQLLASAVNRYPDNTAATDHHRSLTWAQLAQNVEVAAAVLQKLGVQRGDGVILQLPNSVTYLEALFAVWHLGAIPIFSLPAHGSHEILHFAAHGPALHYLSTAQPNRHLQRVHDALEEQAQLNTILLDESADTRWTQLAEGPFTPPQSADVPASELAFLQLSGGTTGVPKQIPRTHDDYLYSVRCSLEVCDLRPGDVLLVALPAAHNFTMSSPGILGAMAVGAHIVFSSSPMPPDILPLIDAHRVTHLALVPPALLSVLNSALRDQFDTSSVRTVWVGGAKLSASVAQRVQPELGWQLQQVFGMAEGLVNYTALDAPIEEIISTQGRPMSPFDEIRVVDEDAREVPEGAEGHLLTRGPYTIRGYHRAPEVNARSFTDEGFYRTGDIVRFENGSLTVVGRAKDQINRGGEKIAPEAVENVLLQHPSIHDVSVVGAEDEVLGERIQAFVIPRADQETLTPTAIRKFARENGLASFAVPDDVLIVAEFPFTGVGKVSKKQQRG</sequence>
<evidence type="ECO:0000259" key="1">
    <source>
        <dbReference type="Pfam" id="PF00501"/>
    </source>
</evidence>
<dbReference type="PANTHER" id="PTHR43767">
    <property type="entry name" value="LONG-CHAIN-FATTY-ACID--COA LIGASE"/>
    <property type="match status" value="1"/>
</dbReference>
<evidence type="ECO:0000259" key="2">
    <source>
        <dbReference type="Pfam" id="PF13193"/>
    </source>
</evidence>
<keyword evidence="4" id="KW-1185">Reference proteome</keyword>
<dbReference type="RefSeq" id="WP_194555762.1">
    <property type="nucleotide sequence ID" value="NZ_JADKMY010000001.1"/>
</dbReference>
<dbReference type="InterPro" id="IPR020845">
    <property type="entry name" value="AMP-binding_CS"/>
</dbReference>
<dbReference type="PROSITE" id="PS00455">
    <property type="entry name" value="AMP_BINDING"/>
    <property type="match status" value="1"/>
</dbReference>
<accession>A0ABR9ZHI2</accession>
<dbReference type="Pfam" id="PF00501">
    <property type="entry name" value="AMP-binding"/>
    <property type="match status" value="1"/>
</dbReference>
<dbReference type="InterPro" id="IPR050237">
    <property type="entry name" value="ATP-dep_AMP-bd_enzyme"/>
</dbReference>
<gene>
    <name evidence="3" type="ORF">IRY30_02190</name>
</gene>
<evidence type="ECO:0000313" key="4">
    <source>
        <dbReference type="Proteomes" id="UP000635902"/>
    </source>
</evidence>
<dbReference type="EMBL" id="JADKMY010000001">
    <property type="protein sequence ID" value="MBF4552891.1"/>
    <property type="molecule type" value="Genomic_DNA"/>
</dbReference>
<dbReference type="Gene3D" id="3.40.50.12780">
    <property type="entry name" value="N-terminal domain of ligase-like"/>
    <property type="match status" value="1"/>
</dbReference>
<dbReference type="InterPro" id="IPR045851">
    <property type="entry name" value="AMP-bd_C_sf"/>
</dbReference>
<dbReference type="InterPro" id="IPR025110">
    <property type="entry name" value="AMP-bd_C"/>
</dbReference>
<dbReference type="Gene3D" id="3.30.300.30">
    <property type="match status" value="1"/>
</dbReference>
<organism evidence="3 4">
    <name type="scientific">Corynebacterium suicordis DSM 45110</name>
    <dbReference type="NCBI Taxonomy" id="1121369"/>
    <lineage>
        <taxon>Bacteria</taxon>
        <taxon>Bacillati</taxon>
        <taxon>Actinomycetota</taxon>
        <taxon>Actinomycetes</taxon>
        <taxon>Mycobacteriales</taxon>
        <taxon>Corynebacteriaceae</taxon>
        <taxon>Corynebacterium</taxon>
    </lineage>
</organism>
<evidence type="ECO:0000313" key="3">
    <source>
        <dbReference type="EMBL" id="MBF4552891.1"/>
    </source>
</evidence>
<feature type="domain" description="AMP-dependent synthetase/ligase" evidence="1">
    <location>
        <begin position="45"/>
        <end position="404"/>
    </location>
</feature>
<dbReference type="Pfam" id="PF13193">
    <property type="entry name" value="AMP-binding_C"/>
    <property type="match status" value="1"/>
</dbReference>
<reference evidence="3 4" key="1">
    <citation type="submission" date="2020-10" db="EMBL/GenBank/DDBJ databases">
        <title>Novel species in genus Corynebacterium.</title>
        <authorList>
            <person name="Zhang G."/>
        </authorList>
    </citation>
    <scope>NUCLEOTIDE SEQUENCE [LARGE SCALE GENOMIC DNA]</scope>
    <source>
        <strain evidence="3 4">DSM 45110</strain>
    </source>
</reference>
<dbReference type="PANTHER" id="PTHR43767:SF1">
    <property type="entry name" value="NONRIBOSOMAL PEPTIDE SYNTHASE PES1 (EUROFUNG)-RELATED"/>
    <property type="match status" value="1"/>
</dbReference>
<dbReference type="InterPro" id="IPR000873">
    <property type="entry name" value="AMP-dep_synth/lig_dom"/>
</dbReference>
<dbReference type="Proteomes" id="UP000635902">
    <property type="component" value="Unassembled WGS sequence"/>
</dbReference>
<protein>
    <submittedName>
        <fullName evidence="3">AMP-binding protein</fullName>
    </submittedName>
</protein>
<name>A0ABR9ZHI2_9CORY</name>
<dbReference type="SUPFAM" id="SSF56801">
    <property type="entry name" value="Acetyl-CoA synthetase-like"/>
    <property type="match status" value="1"/>
</dbReference>
<dbReference type="InterPro" id="IPR042099">
    <property type="entry name" value="ANL_N_sf"/>
</dbReference>